<gene>
    <name evidence="1" type="ORF">METZ01_LOCUS94509</name>
</gene>
<dbReference type="AlphaFoldDB" id="A0A381VMT9"/>
<evidence type="ECO:0000313" key="1">
    <source>
        <dbReference type="EMBL" id="SVA41655.1"/>
    </source>
</evidence>
<name>A0A381VMT9_9ZZZZ</name>
<sequence length="61" mass="7475">MNQVSPMGFRDQLQQPSRRELPVFQSHWEEGIVRQVIWFHLYQDESIRGHQRPILVYLYFS</sequence>
<organism evidence="1">
    <name type="scientific">marine metagenome</name>
    <dbReference type="NCBI Taxonomy" id="408172"/>
    <lineage>
        <taxon>unclassified sequences</taxon>
        <taxon>metagenomes</taxon>
        <taxon>ecological metagenomes</taxon>
    </lineage>
</organism>
<reference evidence="1" key="1">
    <citation type="submission" date="2018-05" db="EMBL/GenBank/DDBJ databases">
        <authorList>
            <person name="Lanie J.A."/>
            <person name="Ng W.-L."/>
            <person name="Kazmierczak K.M."/>
            <person name="Andrzejewski T.M."/>
            <person name="Davidsen T.M."/>
            <person name="Wayne K.J."/>
            <person name="Tettelin H."/>
            <person name="Glass J.I."/>
            <person name="Rusch D."/>
            <person name="Podicherti R."/>
            <person name="Tsui H.-C.T."/>
            <person name="Winkler M.E."/>
        </authorList>
    </citation>
    <scope>NUCLEOTIDE SEQUENCE</scope>
</reference>
<proteinExistence type="predicted"/>
<protein>
    <submittedName>
        <fullName evidence="1">Uncharacterized protein</fullName>
    </submittedName>
</protein>
<accession>A0A381VMT9</accession>
<dbReference type="EMBL" id="UINC01009281">
    <property type="protein sequence ID" value="SVA41655.1"/>
    <property type="molecule type" value="Genomic_DNA"/>
</dbReference>